<dbReference type="Proteomes" id="UP001470230">
    <property type="component" value="Unassembled WGS sequence"/>
</dbReference>
<proteinExistence type="predicted"/>
<reference evidence="1 2" key="1">
    <citation type="submission" date="2024-04" db="EMBL/GenBank/DDBJ databases">
        <title>Tritrichomonas musculus Genome.</title>
        <authorList>
            <person name="Alves-Ferreira E."/>
            <person name="Grigg M."/>
            <person name="Lorenzi H."/>
            <person name="Galac M."/>
        </authorList>
    </citation>
    <scope>NUCLEOTIDE SEQUENCE [LARGE SCALE GENOMIC DNA]</scope>
    <source>
        <strain evidence="1 2">EAF2021</strain>
    </source>
</reference>
<dbReference type="InterPro" id="IPR029071">
    <property type="entry name" value="Ubiquitin-like_domsf"/>
</dbReference>
<comment type="caution">
    <text evidence="1">The sequence shown here is derived from an EMBL/GenBank/DDBJ whole genome shotgun (WGS) entry which is preliminary data.</text>
</comment>
<gene>
    <name evidence="1" type="ORF">M9Y10_016110</name>
</gene>
<evidence type="ECO:0000313" key="1">
    <source>
        <dbReference type="EMBL" id="KAK8857702.1"/>
    </source>
</evidence>
<protein>
    <recommendedName>
        <fullName evidence="3">Ubiquitin-like domain-containing protein</fullName>
    </recommendedName>
</protein>
<dbReference type="EMBL" id="JAPFFF010000020">
    <property type="protein sequence ID" value="KAK8857702.1"/>
    <property type="molecule type" value="Genomic_DNA"/>
</dbReference>
<evidence type="ECO:0008006" key="3">
    <source>
        <dbReference type="Google" id="ProtNLM"/>
    </source>
</evidence>
<name>A0ABR2I771_9EUKA</name>
<evidence type="ECO:0000313" key="2">
    <source>
        <dbReference type="Proteomes" id="UP001470230"/>
    </source>
</evidence>
<keyword evidence="2" id="KW-1185">Reference proteome</keyword>
<organism evidence="1 2">
    <name type="scientific">Tritrichomonas musculus</name>
    <dbReference type="NCBI Taxonomy" id="1915356"/>
    <lineage>
        <taxon>Eukaryota</taxon>
        <taxon>Metamonada</taxon>
        <taxon>Parabasalia</taxon>
        <taxon>Tritrichomonadida</taxon>
        <taxon>Tritrichomonadidae</taxon>
        <taxon>Tritrichomonas</taxon>
    </lineage>
</organism>
<sequence>MKVNFVYMNKREVLHIEPDTKLSDIYAIASKKSCIPEKCPYQKKDQFLLLSRGMILDRERTIESYQLTEDDEIVMSVSFFD</sequence>
<accession>A0ABR2I771</accession>
<dbReference type="SUPFAM" id="SSF54236">
    <property type="entry name" value="Ubiquitin-like"/>
    <property type="match status" value="1"/>
</dbReference>